<name>A0A4U6QM55_9ACTN</name>
<dbReference type="InterPro" id="IPR043129">
    <property type="entry name" value="ATPase_NBD"/>
</dbReference>
<evidence type="ECO:0000259" key="1">
    <source>
        <dbReference type="Pfam" id="PF02541"/>
    </source>
</evidence>
<dbReference type="EMBL" id="SZZH01000001">
    <property type="protein sequence ID" value="TKV61684.1"/>
    <property type="molecule type" value="Genomic_DNA"/>
</dbReference>
<dbReference type="InterPro" id="IPR050273">
    <property type="entry name" value="GppA/Ppx_hydrolase"/>
</dbReference>
<dbReference type="SUPFAM" id="SSF53067">
    <property type="entry name" value="Actin-like ATPase domain"/>
    <property type="match status" value="2"/>
</dbReference>
<dbReference type="Gene3D" id="3.30.420.150">
    <property type="entry name" value="Exopolyphosphatase. Domain 2"/>
    <property type="match status" value="1"/>
</dbReference>
<gene>
    <name evidence="2" type="ORF">FDO65_09065</name>
</gene>
<dbReference type="InterPro" id="IPR003695">
    <property type="entry name" value="Ppx_GppA_N"/>
</dbReference>
<comment type="caution">
    <text evidence="2">The sequence shown here is derived from an EMBL/GenBank/DDBJ whole genome shotgun (WGS) entry which is preliminary data.</text>
</comment>
<dbReference type="AlphaFoldDB" id="A0A4U6QM55"/>
<sequence>MSEVASSDRLRVGAIDCGTNSIRLLVADLPTTGVGDGGPPLVEVHREMRVVRLGEGVDATGRLSPAAIDRTQRALTDYAGTLRQTGATRVRMAATSASRDADNTADFVAMVRDVLGQDPEVITGTEEAALSFTGAVGELDPATGPFLVVDIGGGSTELVTGERVAGAAGGLTTRLFGAISIDLGCVRLTERLLHSDPPTASERGSAVRWVREQLSRGLDAIPLADGAGTVVRRFVPVAGTATTVAAAALGLTTYDADRIHLSTVGFDRTREVAEFFLGATRADRAALGYMHPGRVDVIGGGALILAILADLVAERTGLQAMTVSEHDILDGLALSLG</sequence>
<dbReference type="Proteomes" id="UP000306985">
    <property type="component" value="Unassembled WGS sequence"/>
</dbReference>
<feature type="domain" description="Ppx/GppA phosphatase N-terminal" evidence="1">
    <location>
        <begin position="42"/>
        <end position="334"/>
    </location>
</feature>
<evidence type="ECO:0000313" key="2">
    <source>
        <dbReference type="EMBL" id="TKV61684.1"/>
    </source>
</evidence>
<proteinExistence type="predicted"/>
<organism evidence="2 3">
    <name type="scientific">Nakamurella flava</name>
    <dbReference type="NCBI Taxonomy" id="2576308"/>
    <lineage>
        <taxon>Bacteria</taxon>
        <taxon>Bacillati</taxon>
        <taxon>Actinomycetota</taxon>
        <taxon>Actinomycetes</taxon>
        <taxon>Nakamurellales</taxon>
        <taxon>Nakamurellaceae</taxon>
        <taxon>Nakamurella</taxon>
    </lineage>
</organism>
<accession>A0A4U6QM55</accession>
<dbReference type="OrthoDB" id="9793035at2"/>
<evidence type="ECO:0000313" key="3">
    <source>
        <dbReference type="Proteomes" id="UP000306985"/>
    </source>
</evidence>
<reference evidence="2 3" key="1">
    <citation type="submission" date="2019-05" db="EMBL/GenBank/DDBJ databases">
        <title>Nakamurella sp. N5BH11, whole genome shotgun sequence.</title>
        <authorList>
            <person name="Tuo L."/>
        </authorList>
    </citation>
    <scope>NUCLEOTIDE SEQUENCE [LARGE SCALE GENOMIC DNA]</scope>
    <source>
        <strain evidence="2 3">N5BH11</strain>
    </source>
</reference>
<dbReference type="PANTHER" id="PTHR30005:SF13">
    <property type="entry name" value="EXOPOLYPHOSPHATASE 2"/>
    <property type="match status" value="1"/>
</dbReference>
<dbReference type="Gene3D" id="3.30.420.40">
    <property type="match status" value="1"/>
</dbReference>
<dbReference type="PANTHER" id="PTHR30005">
    <property type="entry name" value="EXOPOLYPHOSPHATASE"/>
    <property type="match status" value="1"/>
</dbReference>
<dbReference type="GO" id="GO:0016462">
    <property type="term" value="F:pyrophosphatase activity"/>
    <property type="evidence" value="ECO:0007669"/>
    <property type="project" value="TreeGrafter"/>
</dbReference>
<dbReference type="Pfam" id="PF02541">
    <property type="entry name" value="Ppx-GppA"/>
    <property type="match status" value="1"/>
</dbReference>
<protein>
    <submittedName>
        <fullName evidence="2">Ppx/GppA family phosphatase</fullName>
    </submittedName>
</protein>
<keyword evidence="3" id="KW-1185">Reference proteome</keyword>